<dbReference type="EC" id="1.15.1.1" evidence="2"/>
<proteinExistence type="inferred from homology"/>
<keyword evidence="2" id="KW-0479">Metal-binding</keyword>
<keyword evidence="2" id="KW-0560">Oxidoreductase</keyword>
<dbReference type="InterPro" id="IPR001424">
    <property type="entry name" value="SOD_Cu_Zn_dom"/>
</dbReference>
<name>A0A221SXL3_9DEIO</name>
<dbReference type="InterPro" id="IPR018152">
    <property type="entry name" value="SOD_Cu/Zn_BS"/>
</dbReference>
<feature type="domain" description="Superoxide dismutase copper/zinc binding" evidence="5">
    <location>
        <begin position="41"/>
        <end position="178"/>
    </location>
</feature>
<dbReference type="RefSeq" id="WP_027463070.1">
    <property type="nucleotide sequence ID" value="NZ_CP021081.1"/>
</dbReference>
<keyword evidence="4" id="KW-0732">Signal</keyword>
<evidence type="ECO:0000313" key="7">
    <source>
        <dbReference type="Proteomes" id="UP000259030"/>
    </source>
</evidence>
<dbReference type="PRINTS" id="PR00068">
    <property type="entry name" value="CUZNDISMTASE"/>
</dbReference>
<evidence type="ECO:0000256" key="4">
    <source>
        <dbReference type="SAM" id="SignalP"/>
    </source>
</evidence>
<dbReference type="KEGG" id="dfc:DFI_10520"/>
<dbReference type="Gene3D" id="2.60.40.200">
    <property type="entry name" value="Superoxide dismutase, copper/zinc binding domain"/>
    <property type="match status" value="1"/>
</dbReference>
<feature type="signal peptide" evidence="4">
    <location>
        <begin position="1"/>
        <end position="30"/>
    </location>
</feature>
<keyword evidence="7" id="KW-1185">Reference proteome</keyword>
<feature type="compositionally biased region" description="Polar residues" evidence="3">
    <location>
        <begin position="101"/>
        <end position="111"/>
    </location>
</feature>
<keyword evidence="2" id="KW-0862">Zinc</keyword>
<dbReference type="PROSITE" id="PS00087">
    <property type="entry name" value="SOD_CU_ZN_1"/>
    <property type="match status" value="1"/>
</dbReference>
<dbReference type="AlphaFoldDB" id="A0A221SXL3"/>
<dbReference type="Pfam" id="PF00080">
    <property type="entry name" value="Sod_Cu"/>
    <property type="match status" value="1"/>
</dbReference>
<sequence>MPRPALSVLALSIGALLTGCAALLGPNARADLLDPAGANAGSVTLTPTLAGTQVSVRVSGLTPGQHAMHVHVNPSCTNTTDAAGVVTVFGGAGGHFDPGGSNNHDAPTTDNARGHGGDLPMITVGADGTGSADFTTSKISLTGANSAIGRSLIIHANPDDYATDPSGNSGARERCGVITAVQ</sequence>
<evidence type="ECO:0000256" key="1">
    <source>
        <dbReference type="ARBA" id="ARBA00010457"/>
    </source>
</evidence>
<feature type="chain" id="PRO_5011221130" description="Superoxide dismutase [Cu-Zn]" evidence="4">
    <location>
        <begin position="31"/>
        <end position="182"/>
    </location>
</feature>
<dbReference type="SUPFAM" id="SSF49329">
    <property type="entry name" value="Cu,Zn superoxide dismutase-like"/>
    <property type="match status" value="1"/>
</dbReference>
<dbReference type="Proteomes" id="UP000259030">
    <property type="component" value="Chromosome"/>
</dbReference>
<evidence type="ECO:0000313" key="6">
    <source>
        <dbReference type="EMBL" id="ASN81383.1"/>
    </source>
</evidence>
<dbReference type="GO" id="GO:0004784">
    <property type="term" value="F:superoxide dismutase activity"/>
    <property type="evidence" value="ECO:0007669"/>
    <property type="project" value="UniProtKB-EC"/>
</dbReference>
<comment type="cofactor">
    <cofactor evidence="2">
        <name>Cu cation</name>
        <dbReference type="ChEBI" id="CHEBI:23378"/>
    </cofactor>
    <text evidence="2">Binds 1 copper ion per subunit.</text>
</comment>
<dbReference type="STRING" id="317577.GCA_000419625_01823"/>
<dbReference type="PANTHER" id="PTHR10003">
    <property type="entry name" value="SUPEROXIDE DISMUTASE CU-ZN -RELATED"/>
    <property type="match status" value="1"/>
</dbReference>
<accession>A0A221SXL3</accession>
<dbReference type="EMBL" id="CP021081">
    <property type="protein sequence ID" value="ASN81383.1"/>
    <property type="molecule type" value="Genomic_DNA"/>
</dbReference>
<dbReference type="GO" id="GO:0005507">
    <property type="term" value="F:copper ion binding"/>
    <property type="evidence" value="ECO:0007669"/>
    <property type="project" value="InterPro"/>
</dbReference>
<keyword evidence="2" id="KW-0186">Copper</keyword>
<dbReference type="InterPro" id="IPR024134">
    <property type="entry name" value="SOD_Cu/Zn_/chaperone"/>
</dbReference>
<gene>
    <name evidence="6" type="ORF">DFI_10520</name>
</gene>
<dbReference type="InterPro" id="IPR036423">
    <property type="entry name" value="SOD-like_Cu/Zn_dom_sf"/>
</dbReference>
<dbReference type="CDD" id="cd00305">
    <property type="entry name" value="Cu-Zn_Superoxide_Dismutase"/>
    <property type="match status" value="1"/>
</dbReference>
<comment type="function">
    <text evidence="2">Destroys radicals which are normally produced within the cells and which are toxic to biological systems.</text>
</comment>
<comment type="cofactor">
    <cofactor evidence="2">
        <name>Zn(2+)</name>
        <dbReference type="ChEBI" id="CHEBI:29105"/>
    </cofactor>
    <text evidence="2">Binds 1 zinc ion per subunit.</text>
</comment>
<organism evidence="6 7">
    <name type="scientific">Deinococcus ficus</name>
    <dbReference type="NCBI Taxonomy" id="317577"/>
    <lineage>
        <taxon>Bacteria</taxon>
        <taxon>Thermotogati</taxon>
        <taxon>Deinococcota</taxon>
        <taxon>Deinococci</taxon>
        <taxon>Deinococcales</taxon>
        <taxon>Deinococcaceae</taxon>
        <taxon>Deinococcus</taxon>
    </lineage>
</organism>
<reference evidence="6 7" key="1">
    <citation type="submission" date="2017-05" db="EMBL/GenBank/DDBJ databases">
        <title>The complete genome sequence of Deinococcus ficus isolated from the rhizosphere of the Ficus religiosa L. in Taiwan.</title>
        <authorList>
            <person name="Wu K.-M."/>
            <person name="Liao T.-L."/>
            <person name="Liu Y.-M."/>
            <person name="Young C.-C."/>
            <person name="Tsai S.-F."/>
        </authorList>
    </citation>
    <scope>NUCLEOTIDE SEQUENCE [LARGE SCALE GENOMIC DNA]</scope>
    <source>
        <strain evidence="6 7">CC-FR2-10</strain>
    </source>
</reference>
<dbReference type="PROSITE" id="PS00332">
    <property type="entry name" value="SOD_CU_ZN_2"/>
    <property type="match status" value="1"/>
</dbReference>
<protein>
    <recommendedName>
        <fullName evidence="2">Superoxide dismutase [Cu-Zn]</fullName>
        <ecNumber evidence="2">1.15.1.1</ecNumber>
    </recommendedName>
</protein>
<evidence type="ECO:0000256" key="2">
    <source>
        <dbReference type="RuleBase" id="RU000393"/>
    </source>
</evidence>
<comment type="similarity">
    <text evidence="1 2">Belongs to the Cu-Zn superoxide dismutase family.</text>
</comment>
<evidence type="ECO:0000259" key="5">
    <source>
        <dbReference type="Pfam" id="PF00080"/>
    </source>
</evidence>
<evidence type="ECO:0000256" key="3">
    <source>
        <dbReference type="SAM" id="MobiDB-lite"/>
    </source>
</evidence>
<comment type="catalytic activity">
    <reaction evidence="2">
        <text>2 superoxide + 2 H(+) = H2O2 + O2</text>
        <dbReference type="Rhea" id="RHEA:20696"/>
        <dbReference type="ChEBI" id="CHEBI:15378"/>
        <dbReference type="ChEBI" id="CHEBI:15379"/>
        <dbReference type="ChEBI" id="CHEBI:16240"/>
        <dbReference type="ChEBI" id="CHEBI:18421"/>
        <dbReference type="EC" id="1.15.1.1"/>
    </reaction>
</comment>
<feature type="region of interest" description="Disordered" evidence="3">
    <location>
        <begin position="96"/>
        <end position="118"/>
    </location>
</feature>
<dbReference type="PROSITE" id="PS51257">
    <property type="entry name" value="PROKAR_LIPOPROTEIN"/>
    <property type="match status" value="1"/>
</dbReference>